<dbReference type="GO" id="GO:0016887">
    <property type="term" value="F:ATP hydrolysis activity"/>
    <property type="evidence" value="ECO:0007669"/>
    <property type="project" value="TreeGrafter"/>
</dbReference>
<dbReference type="PANTHER" id="PTHR31285">
    <property type="entry name" value="NICOTINAMIDE MONONUCLEOTIDE ADENYLYLTRANSFERASE"/>
    <property type="match status" value="1"/>
</dbReference>
<proteinExistence type="predicted"/>
<sequence length="269" mass="28415">MAGTGSSASALPQLERFERALSSVDIAVEPRVQLVPPAVGGGEWPLPLDESVAVLDSSFNPPTCAHVHLLRSAAARFGVRRRMLLLAKQNADKPVVGASLPHRLQMMELLAREEVEGSTVCGVTAHPLFVDKARALRALCGPGATIFLLVGYDTWERVVDPKYYPEGRRDDALRSLFGTVEVVVTSRDSASASTMAPGLSAEGQAAAVRSGLPAEVTHGRLHFMPNDEALAAVSSSAARGALAGDDPAAAAEVLPDCIRAYAKEHGLYE</sequence>
<dbReference type="Pfam" id="PF01467">
    <property type="entry name" value="CTP_transf_like"/>
    <property type="match status" value="1"/>
</dbReference>
<dbReference type="GO" id="GO:0005634">
    <property type="term" value="C:nucleus"/>
    <property type="evidence" value="ECO:0007669"/>
    <property type="project" value="TreeGrafter"/>
</dbReference>
<feature type="domain" description="Cytidyltransferase-like" evidence="1">
    <location>
        <begin position="56"/>
        <end position="239"/>
    </location>
</feature>
<dbReference type="Gene3D" id="3.40.50.620">
    <property type="entry name" value="HUPs"/>
    <property type="match status" value="1"/>
</dbReference>
<dbReference type="EMBL" id="HBIR01060388">
    <property type="protein sequence ID" value="CAE0598856.1"/>
    <property type="molecule type" value="Transcribed_RNA"/>
</dbReference>
<dbReference type="AlphaFoldDB" id="A0A7S3U194"/>
<protein>
    <recommendedName>
        <fullName evidence="1">Cytidyltransferase-like domain-containing protein</fullName>
    </recommendedName>
</protein>
<reference evidence="2" key="1">
    <citation type="submission" date="2021-01" db="EMBL/GenBank/DDBJ databases">
        <authorList>
            <person name="Corre E."/>
            <person name="Pelletier E."/>
            <person name="Niang G."/>
            <person name="Scheremetjew M."/>
            <person name="Finn R."/>
            <person name="Kale V."/>
            <person name="Holt S."/>
            <person name="Cochrane G."/>
            <person name="Meng A."/>
            <person name="Brown T."/>
            <person name="Cohen L."/>
        </authorList>
    </citation>
    <scope>NUCLEOTIDE SEQUENCE</scope>
    <source>
        <strain evidence="2">379</strain>
    </source>
</reference>
<dbReference type="GO" id="GO:0005737">
    <property type="term" value="C:cytoplasm"/>
    <property type="evidence" value="ECO:0007669"/>
    <property type="project" value="TreeGrafter"/>
</dbReference>
<dbReference type="PANTHER" id="PTHR31285:SF0">
    <property type="entry name" value="NICOTINAMIDE MONONUCLEOTIDE ADENYLYLTRANSFERASE"/>
    <property type="match status" value="1"/>
</dbReference>
<organism evidence="2">
    <name type="scientific">Emiliania huxleyi</name>
    <name type="common">Coccolithophore</name>
    <name type="synonym">Pontosphaera huxleyi</name>
    <dbReference type="NCBI Taxonomy" id="2903"/>
    <lineage>
        <taxon>Eukaryota</taxon>
        <taxon>Haptista</taxon>
        <taxon>Haptophyta</taxon>
        <taxon>Prymnesiophyceae</taxon>
        <taxon>Isochrysidales</taxon>
        <taxon>Noelaerhabdaceae</taxon>
        <taxon>Emiliania</taxon>
    </lineage>
</organism>
<dbReference type="InterPro" id="IPR004821">
    <property type="entry name" value="Cyt_trans-like"/>
</dbReference>
<name>A0A7S3U194_EMIHU</name>
<evidence type="ECO:0000313" key="2">
    <source>
        <dbReference type="EMBL" id="CAE0598856.1"/>
    </source>
</evidence>
<dbReference type="GO" id="GO:0000309">
    <property type="term" value="F:nicotinamide-nucleotide adenylyltransferase activity"/>
    <property type="evidence" value="ECO:0007669"/>
    <property type="project" value="TreeGrafter"/>
</dbReference>
<accession>A0A7S3U194</accession>
<dbReference type="SUPFAM" id="SSF52374">
    <property type="entry name" value="Nucleotidylyl transferase"/>
    <property type="match status" value="1"/>
</dbReference>
<gene>
    <name evidence="2" type="ORF">EHUX00137_LOCUS46941</name>
</gene>
<dbReference type="InterPro" id="IPR014729">
    <property type="entry name" value="Rossmann-like_a/b/a_fold"/>
</dbReference>
<evidence type="ECO:0000259" key="1">
    <source>
        <dbReference type="Pfam" id="PF01467"/>
    </source>
</evidence>